<dbReference type="EMBL" id="CP061169">
    <property type="protein sequence ID" value="QPZ39166.1"/>
    <property type="molecule type" value="Genomic_DNA"/>
</dbReference>
<evidence type="ECO:0000313" key="2">
    <source>
        <dbReference type="EMBL" id="QPZ39166.1"/>
    </source>
</evidence>
<keyword evidence="1" id="KW-0472">Membrane</keyword>
<protein>
    <submittedName>
        <fullName evidence="2">Pr6Pr family membrane protein</fullName>
    </submittedName>
</protein>
<keyword evidence="3" id="KW-1185">Reference proteome</keyword>
<dbReference type="RefSeq" id="WP_166988300.1">
    <property type="nucleotide sequence ID" value="NZ_CP061169.1"/>
</dbReference>
<feature type="transmembrane region" description="Helical" evidence="1">
    <location>
        <begin position="86"/>
        <end position="108"/>
    </location>
</feature>
<name>A0ABX6YL76_9MICO</name>
<feature type="transmembrane region" description="Helical" evidence="1">
    <location>
        <begin position="120"/>
        <end position="141"/>
    </location>
</feature>
<gene>
    <name evidence="2" type="ORF">HCR76_03585</name>
</gene>
<feature type="transmembrane region" description="Helical" evidence="1">
    <location>
        <begin position="55"/>
        <end position="79"/>
    </location>
</feature>
<reference evidence="2 3" key="1">
    <citation type="submission" date="2020-12" db="EMBL/GenBank/DDBJ databases">
        <title>Microbacterium sp. HY060.</title>
        <authorList>
            <person name="Zhou J."/>
        </authorList>
    </citation>
    <scope>NUCLEOTIDE SEQUENCE [LARGE SCALE GENOMIC DNA]</scope>
    <source>
        <strain evidence="2 3">HY60</strain>
    </source>
</reference>
<feature type="transmembrane region" description="Helical" evidence="1">
    <location>
        <begin position="12"/>
        <end position="35"/>
    </location>
</feature>
<feature type="transmembrane region" description="Helical" evidence="1">
    <location>
        <begin position="153"/>
        <end position="175"/>
    </location>
</feature>
<dbReference type="InterPro" id="IPR049713">
    <property type="entry name" value="Pr6Pr-like"/>
</dbReference>
<accession>A0ABX6YL76</accession>
<sequence length="246" mass="27226">MDQSAEGVTRRLTFAIARSAVSIGIAAAVVGQLATSIGFWRTRGDERIDLDVANFLSFFTIQSNVLAAVVLMVGAVFIVRNRRPRWFLYFRASAATYMVTTGIVYNLLLRGIELPQGSTVGWSNEILHLIAPLYLLLDWIFAPDGRAVRWKGVGIIVVYPIVWAAYTLVRGPLILDQGTGATFWYPYPFLNPNGPGGYGTVAIYVVAIAVAILLVASGVIWFSRRFFDSEPHRESDRAPDEVRPSR</sequence>
<dbReference type="NCBIfam" id="NF038065">
    <property type="entry name" value="Pr6Pr"/>
    <property type="match status" value="1"/>
</dbReference>
<organism evidence="2 3">
    <name type="scientific">Paramicrobacterium chengjingii</name>
    <dbReference type="NCBI Taxonomy" id="2769067"/>
    <lineage>
        <taxon>Bacteria</taxon>
        <taxon>Bacillati</taxon>
        <taxon>Actinomycetota</taxon>
        <taxon>Actinomycetes</taxon>
        <taxon>Micrococcales</taxon>
        <taxon>Microbacteriaceae</taxon>
        <taxon>Paramicrobacterium</taxon>
    </lineage>
</organism>
<evidence type="ECO:0000313" key="3">
    <source>
        <dbReference type="Proteomes" id="UP000662814"/>
    </source>
</evidence>
<keyword evidence="1" id="KW-1133">Transmembrane helix</keyword>
<keyword evidence="1" id="KW-0812">Transmembrane</keyword>
<dbReference type="Proteomes" id="UP000662814">
    <property type="component" value="Chromosome"/>
</dbReference>
<feature type="transmembrane region" description="Helical" evidence="1">
    <location>
        <begin position="195"/>
        <end position="223"/>
    </location>
</feature>
<evidence type="ECO:0000256" key="1">
    <source>
        <dbReference type="SAM" id="Phobius"/>
    </source>
</evidence>
<proteinExistence type="predicted"/>